<reference evidence="2" key="1">
    <citation type="submission" date="2016-03" db="EMBL/GenBank/DDBJ databases">
        <title>Updated assembly of Pseudogymnoascus destructans, the fungus causing white-nose syndrome of bats.</title>
        <authorList>
            <person name="Palmer J.M."/>
            <person name="Drees K.P."/>
            <person name="Foster J.T."/>
            <person name="Lindner D.L."/>
        </authorList>
    </citation>
    <scope>NUCLEOTIDE SEQUENCE [LARGE SCALE GENOMIC DNA]</scope>
    <source>
        <strain evidence="2">20631-21</strain>
    </source>
</reference>
<dbReference type="Proteomes" id="UP000077154">
    <property type="component" value="Unassembled WGS sequence"/>
</dbReference>
<protein>
    <submittedName>
        <fullName evidence="2">Uncharacterized protein</fullName>
    </submittedName>
</protein>
<feature type="region of interest" description="Disordered" evidence="1">
    <location>
        <begin position="32"/>
        <end position="70"/>
    </location>
</feature>
<organism evidence="2">
    <name type="scientific">Pseudogymnoascus destructans</name>
    <dbReference type="NCBI Taxonomy" id="655981"/>
    <lineage>
        <taxon>Eukaryota</taxon>
        <taxon>Fungi</taxon>
        <taxon>Dikarya</taxon>
        <taxon>Ascomycota</taxon>
        <taxon>Pezizomycotina</taxon>
        <taxon>Leotiomycetes</taxon>
        <taxon>Thelebolales</taxon>
        <taxon>Thelebolaceae</taxon>
        <taxon>Pseudogymnoascus</taxon>
    </lineage>
</organism>
<gene>
    <name evidence="2" type="ORF">VC83_04700</name>
</gene>
<dbReference type="RefSeq" id="XP_024322828.1">
    <property type="nucleotide sequence ID" value="XM_024468329.1"/>
</dbReference>
<proteinExistence type="predicted"/>
<dbReference type="AlphaFoldDB" id="A0A177A5P6"/>
<dbReference type="EMBL" id="KV441400">
    <property type="protein sequence ID" value="OAF57539.1"/>
    <property type="molecule type" value="Genomic_DNA"/>
</dbReference>
<evidence type="ECO:0000256" key="1">
    <source>
        <dbReference type="SAM" id="MobiDB-lite"/>
    </source>
</evidence>
<sequence>MQPPTHHGPPSAVLMVAKVWDRHNSRFLNVLNAQKTKPCPPSVGDSVPPTEDDRDRTYDEQRRDGGNIRIDAGWDGTVRVIRRPVPWTPNQGLKLVPPYQPQTAVRVPSLSSYLGR</sequence>
<name>A0A177A5P6_9PEZI</name>
<dbReference type="VEuPathDB" id="FungiDB:GMDG_01373"/>
<feature type="compositionally biased region" description="Basic and acidic residues" evidence="1">
    <location>
        <begin position="51"/>
        <end position="66"/>
    </location>
</feature>
<evidence type="ECO:0000313" key="2">
    <source>
        <dbReference type="EMBL" id="OAF57539.1"/>
    </source>
</evidence>
<dbReference type="GeneID" id="36287771"/>
<accession>A0A177A5P6</accession>